<protein>
    <submittedName>
        <fullName evidence="2">Uncharacterized protein</fullName>
    </submittedName>
</protein>
<evidence type="ECO:0000256" key="1">
    <source>
        <dbReference type="SAM" id="MobiDB-lite"/>
    </source>
</evidence>
<feature type="region of interest" description="Disordered" evidence="1">
    <location>
        <begin position="143"/>
        <end position="179"/>
    </location>
</feature>
<reference evidence="2" key="1">
    <citation type="submission" date="2021-01" db="EMBL/GenBank/DDBJ databases">
        <authorList>
            <person name="Li R."/>
            <person name="Bekaert M."/>
        </authorList>
    </citation>
    <scope>NUCLEOTIDE SEQUENCE</scope>
    <source>
        <strain evidence="2">Farmed</strain>
    </source>
</reference>
<name>A0A812DUS8_ACAPH</name>
<accession>A0A812DUS8</accession>
<dbReference type="AlphaFoldDB" id="A0A812DUS8"/>
<dbReference type="Proteomes" id="UP000597762">
    <property type="component" value="Unassembled WGS sequence"/>
</dbReference>
<organism evidence="2 3">
    <name type="scientific">Acanthosepion pharaonis</name>
    <name type="common">Pharaoh cuttlefish</name>
    <name type="synonym">Sepia pharaonis</name>
    <dbReference type="NCBI Taxonomy" id="158019"/>
    <lineage>
        <taxon>Eukaryota</taxon>
        <taxon>Metazoa</taxon>
        <taxon>Spiralia</taxon>
        <taxon>Lophotrochozoa</taxon>
        <taxon>Mollusca</taxon>
        <taxon>Cephalopoda</taxon>
        <taxon>Coleoidea</taxon>
        <taxon>Decapodiformes</taxon>
        <taxon>Sepiida</taxon>
        <taxon>Sepiina</taxon>
        <taxon>Sepiidae</taxon>
        <taxon>Acanthosepion</taxon>
    </lineage>
</organism>
<gene>
    <name evidence="2" type="ORF">SPHA_60730</name>
</gene>
<dbReference type="EMBL" id="CAHIKZ030004239">
    <property type="protein sequence ID" value="CAE1308926.1"/>
    <property type="molecule type" value="Genomic_DNA"/>
</dbReference>
<evidence type="ECO:0000313" key="3">
    <source>
        <dbReference type="Proteomes" id="UP000597762"/>
    </source>
</evidence>
<feature type="compositionally biased region" description="Gly residues" evidence="1">
    <location>
        <begin position="148"/>
        <end position="161"/>
    </location>
</feature>
<sequence>MPGKAARIPCSRAPVNRFPMGDRATALRNRALLRQRTCWSQTHARLSCINRHRPAAGRRCHGDGLDQRSTRRAPPWCRRRPSAPKGPKGVGRHHPEDRQVPTVSVEKARRQRAINFHIQPLARVCDAGQGDMIFPLPEPMRTALDAAGGLGEEGEAGGGGDRPSRPSRSRSRPMRPPPA</sequence>
<keyword evidence="3" id="KW-1185">Reference proteome</keyword>
<evidence type="ECO:0000313" key="2">
    <source>
        <dbReference type="EMBL" id="CAE1308926.1"/>
    </source>
</evidence>
<feature type="region of interest" description="Disordered" evidence="1">
    <location>
        <begin position="55"/>
        <end position="105"/>
    </location>
</feature>
<comment type="caution">
    <text evidence="2">The sequence shown here is derived from an EMBL/GenBank/DDBJ whole genome shotgun (WGS) entry which is preliminary data.</text>
</comment>
<feature type="compositionally biased region" description="Basic and acidic residues" evidence="1">
    <location>
        <begin position="60"/>
        <end position="69"/>
    </location>
</feature>
<proteinExistence type="predicted"/>